<dbReference type="GO" id="GO:0005777">
    <property type="term" value="C:peroxisome"/>
    <property type="evidence" value="ECO:0007669"/>
    <property type="project" value="EnsemblFungi"/>
</dbReference>
<accession>A0A162JCY0</accession>
<evidence type="ECO:0000256" key="5">
    <source>
        <dbReference type="ARBA" id="ARBA00022792"/>
    </source>
</evidence>
<dbReference type="Proteomes" id="UP000243498">
    <property type="component" value="Unassembled WGS sequence"/>
</dbReference>
<evidence type="ECO:0000313" key="12">
    <source>
        <dbReference type="Proteomes" id="UP000243498"/>
    </source>
</evidence>
<keyword evidence="4" id="KW-0812">Transmembrane</keyword>
<dbReference type="Pfam" id="PF03650">
    <property type="entry name" value="MPC"/>
    <property type="match status" value="1"/>
</dbReference>
<dbReference type="AlphaFoldDB" id="A0A162JCY0"/>
<evidence type="ECO:0000313" key="11">
    <source>
        <dbReference type="EMBL" id="OAA42558.1"/>
    </source>
</evidence>
<keyword evidence="10" id="KW-0175">Coiled coil</keyword>
<keyword evidence="7 9" id="KW-0496">Mitochondrion</keyword>
<dbReference type="GO" id="GO:7770001">
    <property type="term" value="C:mitochondrial pyruvate carrier complex"/>
    <property type="evidence" value="ECO:0007669"/>
    <property type="project" value="EnsemblFungi"/>
</dbReference>
<dbReference type="GO" id="GO:0006850">
    <property type="term" value="P:pyruvate import into mitochondria"/>
    <property type="evidence" value="ECO:0007669"/>
    <property type="project" value="EnsemblFungi"/>
</dbReference>
<reference evidence="11 12" key="1">
    <citation type="journal article" date="2016" name="Genome Biol. Evol.">
        <title>Divergent and convergent evolution of fungal pathogenicity.</title>
        <authorList>
            <person name="Shang Y."/>
            <person name="Xiao G."/>
            <person name="Zheng P."/>
            <person name="Cen K."/>
            <person name="Zhan S."/>
            <person name="Wang C."/>
        </authorList>
    </citation>
    <scope>NUCLEOTIDE SEQUENCE [LARGE SCALE GENOMIC DNA]</scope>
    <source>
        <strain evidence="11 12">RCEF 4871</strain>
    </source>
</reference>
<organism evidence="11 12">
    <name type="scientific">Metarhizium rileyi (strain RCEF 4871)</name>
    <name type="common">Nomuraea rileyi</name>
    <dbReference type="NCBI Taxonomy" id="1649241"/>
    <lineage>
        <taxon>Eukaryota</taxon>
        <taxon>Fungi</taxon>
        <taxon>Dikarya</taxon>
        <taxon>Ascomycota</taxon>
        <taxon>Pezizomycotina</taxon>
        <taxon>Sordariomycetes</taxon>
        <taxon>Hypocreomycetidae</taxon>
        <taxon>Hypocreales</taxon>
        <taxon>Clavicipitaceae</taxon>
        <taxon>Metarhizium</taxon>
    </lineage>
</organism>
<keyword evidence="6" id="KW-1133">Transmembrane helix</keyword>
<gene>
    <name evidence="11" type="ORF">NOR_04689</name>
</gene>
<evidence type="ECO:0000256" key="8">
    <source>
        <dbReference type="ARBA" id="ARBA00023136"/>
    </source>
</evidence>
<protein>
    <recommendedName>
        <fullName evidence="9">Mitochondrial pyruvate carrier</fullName>
    </recommendedName>
</protein>
<evidence type="ECO:0000256" key="4">
    <source>
        <dbReference type="ARBA" id="ARBA00022692"/>
    </source>
</evidence>
<proteinExistence type="inferred from homology"/>
<keyword evidence="12" id="KW-1185">Reference proteome</keyword>
<evidence type="ECO:0000256" key="3">
    <source>
        <dbReference type="ARBA" id="ARBA00022448"/>
    </source>
</evidence>
<comment type="similarity">
    <text evidence="2 9">Belongs to the mitochondrial pyruvate carrier (MPC) (TC 2.A.105) family.</text>
</comment>
<dbReference type="OMA" id="LMACHCT"/>
<evidence type="ECO:0000256" key="7">
    <source>
        <dbReference type="ARBA" id="ARBA00023128"/>
    </source>
</evidence>
<dbReference type="EMBL" id="AZHC01000013">
    <property type="protein sequence ID" value="OAA42558.1"/>
    <property type="molecule type" value="Genomic_DNA"/>
</dbReference>
<dbReference type="OrthoDB" id="1697690at2759"/>
<dbReference type="STRING" id="1081105.A0A162JCY0"/>
<sequence length="145" mass="16135">MAALIKAVNAKIRSNPVLDYVCSTRHKLTGDEFTDFWGPVSNFGIPVAAVLDTQKSPDLISGQMTGALCIYSATFMRYSLAVTPRNYLLFACHFVNECAQLTQGYRYLSYHNWGGKEKMNLEKGIEAAKNKVEVVEDKMKSAVSK</sequence>
<evidence type="ECO:0000256" key="6">
    <source>
        <dbReference type="ARBA" id="ARBA00022989"/>
    </source>
</evidence>
<evidence type="ECO:0000256" key="9">
    <source>
        <dbReference type="RuleBase" id="RU363100"/>
    </source>
</evidence>
<evidence type="ECO:0000256" key="10">
    <source>
        <dbReference type="SAM" id="Coils"/>
    </source>
</evidence>
<evidence type="ECO:0000256" key="2">
    <source>
        <dbReference type="ARBA" id="ARBA00006416"/>
    </source>
</evidence>
<feature type="coiled-coil region" evidence="10">
    <location>
        <begin position="118"/>
        <end position="145"/>
    </location>
</feature>
<evidence type="ECO:0000256" key="1">
    <source>
        <dbReference type="ARBA" id="ARBA00004448"/>
    </source>
</evidence>
<keyword evidence="8" id="KW-0472">Membrane</keyword>
<dbReference type="GO" id="GO:0050833">
    <property type="term" value="F:pyruvate transmembrane transporter activity"/>
    <property type="evidence" value="ECO:0007669"/>
    <property type="project" value="EnsemblFungi"/>
</dbReference>
<comment type="subcellular location">
    <subcellularLocation>
        <location evidence="1 9">Mitochondrion inner membrane</location>
        <topology evidence="1 9">Multi-pass membrane protein</topology>
    </subcellularLocation>
</comment>
<dbReference type="InterPro" id="IPR005336">
    <property type="entry name" value="MPC"/>
</dbReference>
<keyword evidence="3 9" id="KW-0813">Transport</keyword>
<comment type="caution">
    <text evidence="11">The sequence shown here is derived from an EMBL/GenBank/DDBJ whole genome shotgun (WGS) entry which is preliminary data.</text>
</comment>
<name>A0A162JCY0_METRR</name>
<comment type="function">
    <text evidence="9">Mediates the uptake of pyruvate into mitochondria.</text>
</comment>
<dbReference type="PANTHER" id="PTHR14154">
    <property type="entry name" value="UPF0041 BRAIN PROTEIN 44-RELATED"/>
    <property type="match status" value="1"/>
</dbReference>
<keyword evidence="5 9" id="KW-0999">Mitochondrion inner membrane</keyword>